<name>A0ABM7NZK9_9BACT</name>
<dbReference type="RefSeq" id="WP_207153562.1">
    <property type="nucleotide sequence ID" value="NZ_AP024484.1"/>
</dbReference>
<dbReference type="EMBL" id="AP024484">
    <property type="protein sequence ID" value="BCS85961.1"/>
    <property type="molecule type" value="Genomic_DNA"/>
</dbReference>
<organism evidence="1 2">
    <name type="scientific">Prevotella herbatica</name>
    <dbReference type="NCBI Taxonomy" id="2801997"/>
    <lineage>
        <taxon>Bacteria</taxon>
        <taxon>Pseudomonadati</taxon>
        <taxon>Bacteroidota</taxon>
        <taxon>Bacteroidia</taxon>
        <taxon>Bacteroidales</taxon>
        <taxon>Prevotellaceae</taxon>
        <taxon>Prevotella</taxon>
    </lineage>
</organism>
<evidence type="ECO:0000313" key="1">
    <source>
        <dbReference type="EMBL" id="BCS85961.1"/>
    </source>
</evidence>
<sequence length="60" mass="6768">MAIIEHDLHLDCNIYEVMSIFGSSLLAKDNIKELCSKAPLDHVGNNDMLNIQLDIQFAHD</sequence>
<gene>
    <name evidence="1" type="ORF">prwr041_18540</name>
</gene>
<proteinExistence type="predicted"/>
<evidence type="ECO:0000313" key="2">
    <source>
        <dbReference type="Proteomes" id="UP001319045"/>
    </source>
</evidence>
<keyword evidence="2" id="KW-1185">Reference proteome</keyword>
<protein>
    <submittedName>
        <fullName evidence="1">Uncharacterized protein</fullName>
    </submittedName>
</protein>
<reference evidence="1 2" key="1">
    <citation type="journal article" date="2022" name="Int. J. Syst. Evol. Microbiol.">
        <title>Prevotella herbatica sp. nov., a plant polysaccharide-decomposing anaerobic bacterium isolated from a methanogenic reactor.</title>
        <authorList>
            <person name="Uek A."/>
            <person name="Tonouchi A."/>
            <person name="Kaku N."/>
            <person name="Ueki K."/>
        </authorList>
    </citation>
    <scope>NUCLEOTIDE SEQUENCE [LARGE SCALE GENOMIC DNA]</scope>
    <source>
        <strain evidence="1 2">WR041</strain>
    </source>
</reference>
<accession>A0ABM7NZK9</accession>
<dbReference type="Proteomes" id="UP001319045">
    <property type="component" value="Chromosome"/>
</dbReference>